<proteinExistence type="predicted"/>
<dbReference type="Proteomes" id="UP001642540">
    <property type="component" value="Unassembled WGS sequence"/>
</dbReference>
<keyword evidence="1" id="KW-0175">Coiled coil</keyword>
<sequence length="500" mass="57221">MMTSLDDYIKQKRGGGGGRSFDRCNKNDKQFGTNTLPTRSSEGCRSGRSVVVLSSGSGRDYGDDVMKSLDEVVTKRGILRPAKSTWSYERERDGELGHVSSSSGGGGRKVRGWDDDDSGCGKKVERSKITWEGDTCAEEDCLRRKRRWQNDNDIRIEEGGRREKKRWEEDICSEEGDRRKMSSWDDNIGSGEGDVTDNNVLEDDPKLEPPANTKKQDHWPPGLTPFQAVSYLVEKGMIIKLKIGRLLMDDEEAIKRNLNNLWRCIVTCGDVEGMADSCRKVVAKEMAAHEFLRKLREEYPDAEVPSYEPPSEFFIHPKICKWVEDLGVELGLKLEFGMPVKMPCPKGKLNGAPYMYVTTCQIGDRVLQGTSTDEKYCTIDAYRKVWEFFTGEKFPYTRHFMGRRCNPLLKYDFATWEMESEYYNKRIEDTEFIVPVSTDTNLDVNQQFALNEVEVESDADDDDTFPVDSFSSALKKNRDLKEKLNQAKRAEERKKMIMKN</sequence>
<feature type="compositionally biased region" description="Polar residues" evidence="2">
    <location>
        <begin position="30"/>
        <end position="43"/>
    </location>
</feature>
<evidence type="ECO:0000313" key="4">
    <source>
        <dbReference type="Proteomes" id="UP001642540"/>
    </source>
</evidence>
<feature type="region of interest" description="Disordered" evidence="2">
    <location>
        <begin position="95"/>
        <end position="119"/>
    </location>
</feature>
<evidence type="ECO:0000313" key="3">
    <source>
        <dbReference type="EMBL" id="CAL8124851.1"/>
    </source>
</evidence>
<comment type="caution">
    <text evidence="3">The sequence shown here is derived from an EMBL/GenBank/DDBJ whole genome shotgun (WGS) entry which is preliminary data.</text>
</comment>
<organism evidence="3 4">
    <name type="scientific">Orchesella dallaii</name>
    <dbReference type="NCBI Taxonomy" id="48710"/>
    <lineage>
        <taxon>Eukaryota</taxon>
        <taxon>Metazoa</taxon>
        <taxon>Ecdysozoa</taxon>
        <taxon>Arthropoda</taxon>
        <taxon>Hexapoda</taxon>
        <taxon>Collembola</taxon>
        <taxon>Entomobryomorpha</taxon>
        <taxon>Entomobryoidea</taxon>
        <taxon>Orchesellidae</taxon>
        <taxon>Orchesellinae</taxon>
        <taxon>Orchesella</taxon>
    </lineage>
</organism>
<protein>
    <submittedName>
        <fullName evidence="3">Uncharacterized protein</fullName>
    </submittedName>
</protein>
<name>A0ABP1RBU0_9HEXA</name>
<dbReference type="EMBL" id="CAXLJM020000068">
    <property type="protein sequence ID" value="CAL8124851.1"/>
    <property type="molecule type" value="Genomic_DNA"/>
</dbReference>
<feature type="compositionally biased region" description="Basic and acidic residues" evidence="2">
    <location>
        <begin position="20"/>
        <end position="29"/>
    </location>
</feature>
<evidence type="ECO:0000256" key="1">
    <source>
        <dbReference type="SAM" id="Coils"/>
    </source>
</evidence>
<keyword evidence="4" id="KW-1185">Reference proteome</keyword>
<evidence type="ECO:0000256" key="2">
    <source>
        <dbReference type="SAM" id="MobiDB-lite"/>
    </source>
</evidence>
<feature type="region of interest" description="Disordered" evidence="2">
    <location>
        <begin position="1"/>
        <end position="46"/>
    </location>
</feature>
<dbReference type="CDD" id="cd00048">
    <property type="entry name" value="DSRM_SF"/>
    <property type="match status" value="1"/>
</dbReference>
<feature type="region of interest" description="Disordered" evidence="2">
    <location>
        <begin position="178"/>
        <end position="220"/>
    </location>
</feature>
<feature type="coiled-coil region" evidence="1">
    <location>
        <begin position="470"/>
        <end position="500"/>
    </location>
</feature>
<accession>A0ABP1RBU0</accession>
<reference evidence="3 4" key="1">
    <citation type="submission" date="2024-08" db="EMBL/GenBank/DDBJ databases">
        <authorList>
            <person name="Cucini C."/>
            <person name="Frati F."/>
        </authorList>
    </citation>
    <scope>NUCLEOTIDE SEQUENCE [LARGE SCALE GENOMIC DNA]</scope>
</reference>
<gene>
    <name evidence="3" type="ORF">ODALV1_LOCUS20788</name>
</gene>